<proteinExistence type="predicted"/>
<dbReference type="PROSITE" id="PS50878">
    <property type="entry name" value="RT_POL"/>
    <property type="match status" value="1"/>
</dbReference>
<reference evidence="2" key="2">
    <citation type="submission" date="2016-06" db="EMBL/GenBank/DDBJ databases">
        <title>The genome of a short-lived fish provides insights into sex chromosome evolution and the genetic control of aging.</title>
        <authorList>
            <person name="Reichwald K."/>
            <person name="Felder M."/>
            <person name="Petzold A."/>
            <person name="Koch P."/>
            <person name="Groth M."/>
            <person name="Platzer M."/>
        </authorList>
    </citation>
    <scope>NUCLEOTIDE SEQUENCE</scope>
    <source>
        <tissue evidence="2">Brain</tissue>
    </source>
</reference>
<organism evidence="2">
    <name type="scientific">Nothobranchius kadleci</name>
    <name type="common">African annual killifish</name>
    <dbReference type="NCBI Taxonomy" id="1051664"/>
    <lineage>
        <taxon>Eukaryota</taxon>
        <taxon>Metazoa</taxon>
        <taxon>Chordata</taxon>
        <taxon>Craniata</taxon>
        <taxon>Vertebrata</taxon>
        <taxon>Euteleostomi</taxon>
        <taxon>Actinopterygii</taxon>
        <taxon>Neopterygii</taxon>
        <taxon>Teleostei</taxon>
        <taxon>Neoteleostei</taxon>
        <taxon>Acanthomorphata</taxon>
        <taxon>Ovalentaria</taxon>
        <taxon>Atherinomorphae</taxon>
        <taxon>Cyprinodontiformes</taxon>
        <taxon>Nothobranchiidae</taxon>
        <taxon>Nothobranchius</taxon>
    </lineage>
</organism>
<feature type="domain" description="Reverse transcriptase" evidence="1">
    <location>
        <begin position="243"/>
        <end position="501"/>
    </location>
</feature>
<evidence type="ECO:0000259" key="1">
    <source>
        <dbReference type="PROSITE" id="PS50878"/>
    </source>
</evidence>
<gene>
    <name evidence="2" type="primary">Nfu_g_1_025309</name>
</gene>
<dbReference type="PANTHER" id="PTHR33332">
    <property type="entry name" value="REVERSE TRANSCRIPTASE DOMAIN-CONTAINING PROTEIN"/>
    <property type="match status" value="1"/>
</dbReference>
<dbReference type="AlphaFoldDB" id="A0A1A8CGX9"/>
<evidence type="ECO:0000313" key="2">
    <source>
        <dbReference type="EMBL" id="SBP79052.1"/>
    </source>
</evidence>
<dbReference type="EMBL" id="HADZ01015111">
    <property type="protein sequence ID" value="SBP79052.1"/>
    <property type="molecule type" value="Transcribed_RNA"/>
</dbReference>
<name>A0A1A8CGX9_NOTKA</name>
<dbReference type="InterPro" id="IPR043502">
    <property type="entry name" value="DNA/RNA_pol_sf"/>
</dbReference>
<reference evidence="2" key="1">
    <citation type="submission" date="2016-05" db="EMBL/GenBank/DDBJ databases">
        <authorList>
            <person name="Lavstsen T."/>
            <person name="Jespersen J.S."/>
        </authorList>
    </citation>
    <scope>NUCLEOTIDE SEQUENCE</scope>
    <source>
        <tissue evidence="2">Brain</tissue>
    </source>
</reference>
<dbReference type="SUPFAM" id="SSF56672">
    <property type="entry name" value="DNA/RNA polymerases"/>
    <property type="match status" value="1"/>
</dbReference>
<accession>A0A1A8CGX9</accession>
<dbReference type="InterPro" id="IPR000477">
    <property type="entry name" value="RT_dom"/>
</dbReference>
<dbReference type="Pfam" id="PF00078">
    <property type="entry name" value="RVT_1"/>
    <property type="match status" value="1"/>
</dbReference>
<protein>
    <recommendedName>
        <fullName evidence="1">Reverse transcriptase domain-containing protein</fullName>
    </recommendedName>
</protein>
<sequence length="502" mass="56222">MGATSSNIVVHGDFNIHVDSPSSPMTVKFLKLLDCVNMKQHVDRPTHTREHILDQVISDRAPINNLQVHDLDELRRLKTAGRALGRKHISTGLAVHKQPCRDHQKNYSKALAMARSTFNSHKICNYSKNSKWLFSTISNLLAPQSPISSVNTVEQCNKFMTFFSGKVTSIRSAIRTNSPTSVQIEFSDLARQLSNFTYTPQREMEGIINRMNSSTCSLDPLPTPLIKINLPTICPLTTAIINNSVKSGIVPAALKTALIRPHLKKSSLHKDDLANYRPISNLPFLSKILEKVVASQLHEHLQRHQVYKTFQSGFRSAHSTETALVRVINDLFVAADQGSVSLLVLLDLTAAFDTVDHDILLHRLQTKVGLTGTVFQWFQLYLTGRTDYVALERHDHHPTTLLVGSTRDPFLAQFSLLYMLPLGDIFRNFWISFHSYAEGTQLYLKTDSVSSSSTLSALSACLDATKAWMSEKFLQLNSSKTEVLLIVTPHQVKSNLKNITIL</sequence>